<keyword evidence="2" id="KW-1185">Reference proteome</keyword>
<accession>A0AAE0HWH0</accession>
<protein>
    <submittedName>
        <fullName evidence="1">Uncharacterized protein</fullName>
    </submittedName>
</protein>
<dbReference type="Proteomes" id="UP001283341">
    <property type="component" value="Unassembled WGS sequence"/>
</dbReference>
<evidence type="ECO:0000313" key="1">
    <source>
        <dbReference type="EMBL" id="KAK3314197.1"/>
    </source>
</evidence>
<gene>
    <name evidence="1" type="ORF">B0H66DRAFT_567958</name>
</gene>
<reference evidence="1" key="2">
    <citation type="submission" date="2023-06" db="EMBL/GenBank/DDBJ databases">
        <authorList>
            <consortium name="Lawrence Berkeley National Laboratory"/>
            <person name="Haridas S."/>
            <person name="Hensen N."/>
            <person name="Bonometti L."/>
            <person name="Westerberg I."/>
            <person name="Brannstrom I.O."/>
            <person name="Guillou S."/>
            <person name="Cros-Aarteil S."/>
            <person name="Calhoun S."/>
            <person name="Kuo A."/>
            <person name="Mondo S."/>
            <person name="Pangilinan J."/>
            <person name="Riley R."/>
            <person name="Labutti K."/>
            <person name="Andreopoulos B."/>
            <person name="Lipzen A."/>
            <person name="Chen C."/>
            <person name="Yanf M."/>
            <person name="Daum C."/>
            <person name="Ng V."/>
            <person name="Clum A."/>
            <person name="Steindorff A."/>
            <person name="Ohm R."/>
            <person name="Martin F."/>
            <person name="Silar P."/>
            <person name="Natvig D."/>
            <person name="Lalanne C."/>
            <person name="Gautier V."/>
            <person name="Ament-Velasquez S.L."/>
            <person name="Kruys A."/>
            <person name="Hutchinson M.I."/>
            <person name="Powell A.J."/>
            <person name="Barry K."/>
            <person name="Miller A.N."/>
            <person name="Grigoriev I.V."/>
            <person name="Debuchy R."/>
            <person name="Gladieux P."/>
            <person name="Thoren M.H."/>
            <person name="Johannesson H."/>
        </authorList>
    </citation>
    <scope>NUCLEOTIDE SEQUENCE</scope>
    <source>
        <strain evidence="1">CBS 118394</strain>
    </source>
</reference>
<organism evidence="1 2">
    <name type="scientific">Apodospora peruviana</name>
    <dbReference type="NCBI Taxonomy" id="516989"/>
    <lineage>
        <taxon>Eukaryota</taxon>
        <taxon>Fungi</taxon>
        <taxon>Dikarya</taxon>
        <taxon>Ascomycota</taxon>
        <taxon>Pezizomycotina</taxon>
        <taxon>Sordariomycetes</taxon>
        <taxon>Sordariomycetidae</taxon>
        <taxon>Sordariales</taxon>
        <taxon>Lasiosphaeriaceae</taxon>
        <taxon>Apodospora</taxon>
    </lineage>
</organism>
<comment type="caution">
    <text evidence="1">The sequence shown here is derived from an EMBL/GenBank/DDBJ whole genome shotgun (WGS) entry which is preliminary data.</text>
</comment>
<name>A0AAE0HWH0_9PEZI</name>
<dbReference type="EMBL" id="JAUEDM010000007">
    <property type="protein sequence ID" value="KAK3314197.1"/>
    <property type="molecule type" value="Genomic_DNA"/>
</dbReference>
<dbReference type="AlphaFoldDB" id="A0AAE0HWH0"/>
<sequence>MTRGVLCMLYFFCPNISRVSTSVTQPHLPLYLAHHTNETPYQREPKYLVSLGQYSPSYIRVKTPNNSNLDHGQITHRGLEASIQGCPTSLEKLKIPSCRATRQTEDG</sequence>
<proteinExistence type="predicted"/>
<evidence type="ECO:0000313" key="2">
    <source>
        <dbReference type="Proteomes" id="UP001283341"/>
    </source>
</evidence>
<reference evidence="1" key="1">
    <citation type="journal article" date="2023" name="Mol. Phylogenet. Evol.">
        <title>Genome-scale phylogeny and comparative genomics of the fungal order Sordariales.</title>
        <authorList>
            <person name="Hensen N."/>
            <person name="Bonometti L."/>
            <person name="Westerberg I."/>
            <person name="Brannstrom I.O."/>
            <person name="Guillou S."/>
            <person name="Cros-Aarteil S."/>
            <person name="Calhoun S."/>
            <person name="Haridas S."/>
            <person name="Kuo A."/>
            <person name="Mondo S."/>
            <person name="Pangilinan J."/>
            <person name="Riley R."/>
            <person name="LaButti K."/>
            <person name="Andreopoulos B."/>
            <person name="Lipzen A."/>
            <person name="Chen C."/>
            <person name="Yan M."/>
            <person name="Daum C."/>
            <person name="Ng V."/>
            <person name="Clum A."/>
            <person name="Steindorff A."/>
            <person name="Ohm R.A."/>
            <person name="Martin F."/>
            <person name="Silar P."/>
            <person name="Natvig D.O."/>
            <person name="Lalanne C."/>
            <person name="Gautier V."/>
            <person name="Ament-Velasquez S.L."/>
            <person name="Kruys A."/>
            <person name="Hutchinson M.I."/>
            <person name="Powell A.J."/>
            <person name="Barry K."/>
            <person name="Miller A.N."/>
            <person name="Grigoriev I.V."/>
            <person name="Debuchy R."/>
            <person name="Gladieux P."/>
            <person name="Hiltunen Thoren M."/>
            <person name="Johannesson H."/>
        </authorList>
    </citation>
    <scope>NUCLEOTIDE SEQUENCE</scope>
    <source>
        <strain evidence="1">CBS 118394</strain>
    </source>
</reference>